<feature type="transmembrane region" description="Helical" evidence="1">
    <location>
        <begin position="47"/>
        <end position="70"/>
    </location>
</feature>
<evidence type="ECO:0000256" key="1">
    <source>
        <dbReference type="SAM" id="Phobius"/>
    </source>
</evidence>
<organism evidence="2 3">
    <name type="scientific">Cellulomonas algicola</name>
    <dbReference type="NCBI Taxonomy" id="2071633"/>
    <lineage>
        <taxon>Bacteria</taxon>
        <taxon>Bacillati</taxon>
        <taxon>Actinomycetota</taxon>
        <taxon>Actinomycetes</taxon>
        <taxon>Micrococcales</taxon>
        <taxon>Cellulomonadaceae</taxon>
        <taxon>Cellulomonas</taxon>
    </lineage>
</organism>
<protein>
    <submittedName>
        <fullName evidence="2">Uncharacterized protein</fullName>
    </submittedName>
</protein>
<gene>
    <name evidence="2" type="ORF">CTKZ_05870</name>
</gene>
<dbReference type="Proteomes" id="UP000288246">
    <property type="component" value="Unassembled WGS sequence"/>
</dbReference>
<reference evidence="2 3" key="1">
    <citation type="submission" date="2018-11" db="EMBL/GenBank/DDBJ databases">
        <title>Draft genome sequence of Cellulomonas takizawaensis strain TKZ-21.</title>
        <authorList>
            <person name="Yamamura H."/>
            <person name="Hayashi T."/>
            <person name="Hamada M."/>
            <person name="Serisawa Y."/>
            <person name="Matsuyama K."/>
            <person name="Nakagawa Y."/>
            <person name="Otoguro M."/>
            <person name="Yanagida F."/>
            <person name="Hayakawa M."/>
        </authorList>
    </citation>
    <scope>NUCLEOTIDE SEQUENCE [LARGE SCALE GENOMIC DNA]</scope>
    <source>
        <strain evidence="2 3">TKZ-21</strain>
    </source>
</reference>
<name>A0A401UWG6_9CELL</name>
<sequence length="76" mass="8015">MATDTLPGPVTARHDEPIGQRVAALVDTVRWAPAPRFEGTPANRWRFVAYLGGSMLGWTALGLAVTAGLGRVLGLS</sequence>
<keyword evidence="3" id="KW-1185">Reference proteome</keyword>
<accession>A0A401UWG6</accession>
<dbReference type="OrthoDB" id="4828606at2"/>
<proteinExistence type="predicted"/>
<evidence type="ECO:0000313" key="2">
    <source>
        <dbReference type="EMBL" id="GCD19025.1"/>
    </source>
</evidence>
<comment type="caution">
    <text evidence="2">The sequence shown here is derived from an EMBL/GenBank/DDBJ whole genome shotgun (WGS) entry which is preliminary data.</text>
</comment>
<keyword evidence="1" id="KW-1133">Transmembrane helix</keyword>
<dbReference type="RefSeq" id="WP_124341570.1">
    <property type="nucleotide sequence ID" value="NZ_BHYL01000044.1"/>
</dbReference>
<dbReference type="AlphaFoldDB" id="A0A401UWG6"/>
<dbReference type="EMBL" id="BHYL01000044">
    <property type="protein sequence ID" value="GCD19025.1"/>
    <property type="molecule type" value="Genomic_DNA"/>
</dbReference>
<keyword evidence="1" id="KW-0812">Transmembrane</keyword>
<evidence type="ECO:0000313" key="3">
    <source>
        <dbReference type="Proteomes" id="UP000288246"/>
    </source>
</evidence>
<keyword evidence="1" id="KW-0472">Membrane</keyword>